<dbReference type="Pfam" id="PF13579">
    <property type="entry name" value="Glyco_trans_4_4"/>
    <property type="match status" value="1"/>
</dbReference>
<gene>
    <name evidence="3" type="primary">gtf1</name>
    <name evidence="3" type="ORF">LF1_23650</name>
</gene>
<reference evidence="3 4" key="1">
    <citation type="submission" date="2019-08" db="EMBL/GenBank/DDBJ databases">
        <title>Deep-cultivation of Planctomycetes and their phenomic and genomic characterization uncovers novel biology.</title>
        <authorList>
            <person name="Wiegand S."/>
            <person name="Jogler M."/>
            <person name="Boedeker C."/>
            <person name="Pinto D."/>
            <person name="Vollmers J."/>
            <person name="Rivas-Marin E."/>
            <person name="Kohn T."/>
            <person name="Peeters S.H."/>
            <person name="Heuer A."/>
            <person name="Rast P."/>
            <person name="Oberbeckmann S."/>
            <person name="Bunk B."/>
            <person name="Jeske O."/>
            <person name="Meyerdierks A."/>
            <person name="Storesund J.E."/>
            <person name="Kallscheuer N."/>
            <person name="Luecker S."/>
            <person name="Lage O.M."/>
            <person name="Pohl T."/>
            <person name="Merkel B.J."/>
            <person name="Hornburger P."/>
            <person name="Mueller R.-W."/>
            <person name="Bruemmer F."/>
            <person name="Labrenz M."/>
            <person name="Spormann A.M."/>
            <person name="Op Den Camp H."/>
            <person name="Overmann J."/>
            <person name="Amann R."/>
            <person name="Jetten M.S.M."/>
            <person name="Mascher T."/>
            <person name="Medema M.H."/>
            <person name="Devos D.P."/>
            <person name="Kaster A.-K."/>
            <person name="Ovreas L."/>
            <person name="Rohde M."/>
            <person name="Galperin M.Y."/>
            <person name="Jogler C."/>
        </authorList>
    </citation>
    <scope>NUCLEOTIDE SEQUENCE [LARGE SCALE GENOMIC DNA]</scope>
    <source>
        <strain evidence="3 4">LF1</strain>
    </source>
</reference>
<feature type="domain" description="Glycosyl transferase family 1" evidence="1">
    <location>
        <begin position="193"/>
        <end position="349"/>
    </location>
</feature>
<sequence>MSVNNQPSVLNPKVSKYLLVGPRCLAFPTGVSIAFGCLTEHLSNKRYCKTTVVDTNLESSVAKTGTLQLNKLLFLLRQITFAWWSLPGKHLVYIVISSSFLGFLKDAFLIWPAVLLGKPCVLHLHGGGYAGFYGNAGKLQRFCIRHTLRRASGVIVLGELLREQFSFLKDSDKIIVIPNGVHDVSSSNARTLDGPFRFVFLSNLMVSKGYLEAAKAIKSLLLEGLDVELHLCGKFLYSACEGAPSDSQTAREEFERMLDDPTLRGRIVHHGIVMMQEKDDILASSHCLLLPTQYPGEGQPLCILEAMASGLPVIANVHAGIPDMIADGKTGFLVAKNQDDNLTHAMRKIACMGTAEFESLCHNARDAYERQYTLGLHLQRMDNCLSSMSNIKESVSP</sequence>
<dbReference type="Gene3D" id="3.40.50.2000">
    <property type="entry name" value="Glycogen Phosphorylase B"/>
    <property type="match status" value="2"/>
</dbReference>
<keyword evidence="4" id="KW-1185">Reference proteome</keyword>
<dbReference type="PANTHER" id="PTHR12526">
    <property type="entry name" value="GLYCOSYLTRANSFERASE"/>
    <property type="match status" value="1"/>
</dbReference>
<dbReference type="AlphaFoldDB" id="A0A5B1CF72"/>
<dbReference type="OrthoDB" id="9795068at2"/>
<keyword evidence="3" id="KW-0808">Transferase</keyword>
<dbReference type="PANTHER" id="PTHR12526:SF630">
    <property type="entry name" value="GLYCOSYLTRANSFERASE"/>
    <property type="match status" value="1"/>
</dbReference>
<dbReference type="CDD" id="cd03801">
    <property type="entry name" value="GT4_PimA-like"/>
    <property type="match status" value="1"/>
</dbReference>
<dbReference type="Proteomes" id="UP000322699">
    <property type="component" value="Unassembled WGS sequence"/>
</dbReference>
<evidence type="ECO:0000259" key="1">
    <source>
        <dbReference type="Pfam" id="PF00534"/>
    </source>
</evidence>
<accession>A0A5B1CF72</accession>
<evidence type="ECO:0000313" key="3">
    <source>
        <dbReference type="EMBL" id="KAA1259828.1"/>
    </source>
</evidence>
<name>A0A5B1CF72_9BACT</name>
<evidence type="ECO:0000313" key="4">
    <source>
        <dbReference type="Proteomes" id="UP000322699"/>
    </source>
</evidence>
<organism evidence="3 4">
    <name type="scientific">Rubripirellula obstinata</name>
    <dbReference type="NCBI Taxonomy" id="406547"/>
    <lineage>
        <taxon>Bacteria</taxon>
        <taxon>Pseudomonadati</taxon>
        <taxon>Planctomycetota</taxon>
        <taxon>Planctomycetia</taxon>
        <taxon>Pirellulales</taxon>
        <taxon>Pirellulaceae</taxon>
        <taxon>Rubripirellula</taxon>
    </lineage>
</organism>
<dbReference type="InterPro" id="IPR001296">
    <property type="entry name" value="Glyco_trans_1"/>
</dbReference>
<dbReference type="SUPFAM" id="SSF53756">
    <property type="entry name" value="UDP-Glycosyltransferase/glycogen phosphorylase"/>
    <property type="match status" value="1"/>
</dbReference>
<evidence type="ECO:0000259" key="2">
    <source>
        <dbReference type="Pfam" id="PF13579"/>
    </source>
</evidence>
<dbReference type="InterPro" id="IPR028098">
    <property type="entry name" value="Glyco_trans_4-like_N"/>
</dbReference>
<protein>
    <submittedName>
        <fullName evidence="3">Glycosyltransferase Gtf1</fullName>
    </submittedName>
</protein>
<dbReference type="Pfam" id="PF00534">
    <property type="entry name" value="Glycos_transf_1"/>
    <property type="match status" value="1"/>
</dbReference>
<feature type="domain" description="Glycosyltransferase subfamily 4-like N-terminal" evidence="2">
    <location>
        <begin position="108"/>
        <end position="180"/>
    </location>
</feature>
<proteinExistence type="predicted"/>
<dbReference type="RefSeq" id="WP_084422591.1">
    <property type="nucleotide sequence ID" value="NZ_LWSK01000040.1"/>
</dbReference>
<comment type="caution">
    <text evidence="3">The sequence shown here is derived from an EMBL/GenBank/DDBJ whole genome shotgun (WGS) entry which is preliminary data.</text>
</comment>
<dbReference type="EMBL" id="VRLW01000001">
    <property type="protein sequence ID" value="KAA1259828.1"/>
    <property type="molecule type" value="Genomic_DNA"/>
</dbReference>
<dbReference type="GO" id="GO:0016757">
    <property type="term" value="F:glycosyltransferase activity"/>
    <property type="evidence" value="ECO:0007669"/>
    <property type="project" value="InterPro"/>
</dbReference>